<dbReference type="AlphaFoldDB" id="A0A843UXL6"/>
<protein>
    <recommendedName>
        <fullName evidence="7">SCP domain-containing protein</fullName>
    </recommendedName>
</protein>
<dbReference type="PRINTS" id="PR00837">
    <property type="entry name" value="V5TPXLIKE"/>
</dbReference>
<keyword evidence="5" id="KW-0568">Pathogenesis-related protein</keyword>
<dbReference type="InterPro" id="IPR002413">
    <property type="entry name" value="V5_allergen-like"/>
</dbReference>
<keyword evidence="9" id="KW-1185">Reference proteome</keyword>
<dbReference type="Pfam" id="PF00188">
    <property type="entry name" value="CAP"/>
    <property type="match status" value="1"/>
</dbReference>
<dbReference type="PRINTS" id="PR00838">
    <property type="entry name" value="V5ALLERGEN"/>
</dbReference>
<dbReference type="OrthoDB" id="337038at2759"/>
<feature type="domain" description="SCP" evidence="7">
    <location>
        <begin position="30"/>
        <end position="162"/>
    </location>
</feature>
<dbReference type="InterPro" id="IPR001283">
    <property type="entry name" value="CRISP-related"/>
</dbReference>
<evidence type="ECO:0000256" key="4">
    <source>
        <dbReference type="ARBA" id="ARBA00023157"/>
    </source>
</evidence>
<dbReference type="InterPro" id="IPR014044">
    <property type="entry name" value="CAP_dom"/>
</dbReference>
<dbReference type="GO" id="GO:0005576">
    <property type="term" value="C:extracellular region"/>
    <property type="evidence" value="ECO:0007669"/>
    <property type="project" value="InterPro"/>
</dbReference>
<sequence>MAASRVPPAVTVLALAIGVCILRSSLAQEYSPDDYLDPHNAAREEVGVEPLTWDDDLAVYSQQWAEDGARDCSLRHSHGPYGENIYGGSARRFAASHAVKMWVDEKQYYDYASNSCIGEQVCRHYTQVVWADTKRVGCGHAKCPNGVDIVVCNYDPSGNVRGQWPYAISA</sequence>
<dbReference type="FunFam" id="3.40.33.10:FF:000006">
    <property type="entry name" value="Putative pathogenesis-related protein 1"/>
    <property type="match status" value="1"/>
</dbReference>
<dbReference type="PROSITE" id="PS01009">
    <property type="entry name" value="CRISP_1"/>
    <property type="match status" value="1"/>
</dbReference>
<evidence type="ECO:0000313" key="9">
    <source>
        <dbReference type="Proteomes" id="UP000652761"/>
    </source>
</evidence>
<dbReference type="Proteomes" id="UP000652761">
    <property type="component" value="Unassembled WGS sequence"/>
</dbReference>
<gene>
    <name evidence="8" type="ORF">Taro_020922</name>
</gene>
<name>A0A843UXL6_COLES</name>
<feature type="signal peptide" evidence="6">
    <location>
        <begin position="1"/>
        <end position="27"/>
    </location>
</feature>
<dbReference type="EMBL" id="NMUH01001050">
    <property type="protein sequence ID" value="MQL88365.1"/>
    <property type="molecule type" value="Genomic_DNA"/>
</dbReference>
<comment type="similarity">
    <text evidence="2">Belongs to the CRISP family.</text>
</comment>
<evidence type="ECO:0000259" key="7">
    <source>
        <dbReference type="SMART" id="SM00198"/>
    </source>
</evidence>
<dbReference type="PANTHER" id="PTHR10334">
    <property type="entry name" value="CYSTEINE-RICH SECRETORY PROTEIN-RELATED"/>
    <property type="match status" value="1"/>
</dbReference>
<comment type="function">
    <text evidence="1">Probably involved in the defense reaction of plants against pathogens.</text>
</comment>
<feature type="chain" id="PRO_5032904407" description="SCP domain-containing protein" evidence="6">
    <location>
        <begin position="28"/>
        <end position="170"/>
    </location>
</feature>
<evidence type="ECO:0000256" key="6">
    <source>
        <dbReference type="SAM" id="SignalP"/>
    </source>
</evidence>
<evidence type="ECO:0000256" key="2">
    <source>
        <dbReference type="ARBA" id="ARBA00009923"/>
    </source>
</evidence>
<evidence type="ECO:0000256" key="5">
    <source>
        <dbReference type="ARBA" id="ARBA00023265"/>
    </source>
</evidence>
<dbReference type="InterPro" id="IPR035940">
    <property type="entry name" value="CAP_sf"/>
</dbReference>
<dbReference type="CDD" id="cd05381">
    <property type="entry name" value="CAP_PR-1"/>
    <property type="match status" value="1"/>
</dbReference>
<keyword evidence="4" id="KW-1015">Disulfide bond</keyword>
<dbReference type="SUPFAM" id="SSF55797">
    <property type="entry name" value="PR-1-like"/>
    <property type="match status" value="1"/>
</dbReference>
<organism evidence="8 9">
    <name type="scientific">Colocasia esculenta</name>
    <name type="common">Wild taro</name>
    <name type="synonym">Arum esculentum</name>
    <dbReference type="NCBI Taxonomy" id="4460"/>
    <lineage>
        <taxon>Eukaryota</taxon>
        <taxon>Viridiplantae</taxon>
        <taxon>Streptophyta</taxon>
        <taxon>Embryophyta</taxon>
        <taxon>Tracheophyta</taxon>
        <taxon>Spermatophyta</taxon>
        <taxon>Magnoliopsida</taxon>
        <taxon>Liliopsida</taxon>
        <taxon>Araceae</taxon>
        <taxon>Aroideae</taxon>
        <taxon>Colocasieae</taxon>
        <taxon>Colocasia</taxon>
    </lineage>
</organism>
<evidence type="ECO:0000313" key="8">
    <source>
        <dbReference type="EMBL" id="MQL88365.1"/>
    </source>
</evidence>
<proteinExistence type="inferred from homology"/>
<accession>A0A843UXL6</accession>
<dbReference type="InterPro" id="IPR018244">
    <property type="entry name" value="Allrgn_V5/Tpx1_CS"/>
</dbReference>
<comment type="caution">
    <text evidence="8">The sequence shown here is derived from an EMBL/GenBank/DDBJ whole genome shotgun (WGS) entry which is preliminary data.</text>
</comment>
<dbReference type="SMART" id="SM00198">
    <property type="entry name" value="SCP"/>
    <property type="match status" value="1"/>
</dbReference>
<evidence type="ECO:0000256" key="3">
    <source>
        <dbReference type="ARBA" id="ARBA00022729"/>
    </source>
</evidence>
<reference evidence="8" key="1">
    <citation type="submission" date="2017-07" db="EMBL/GenBank/DDBJ databases">
        <title>Taro Niue Genome Assembly and Annotation.</title>
        <authorList>
            <person name="Atibalentja N."/>
            <person name="Keating K."/>
            <person name="Fields C.J."/>
        </authorList>
    </citation>
    <scope>NUCLEOTIDE SEQUENCE</scope>
    <source>
        <strain evidence="8">Niue_2</strain>
        <tissue evidence="8">Leaf</tissue>
    </source>
</reference>
<dbReference type="Gene3D" id="3.40.33.10">
    <property type="entry name" value="CAP"/>
    <property type="match status" value="1"/>
</dbReference>
<dbReference type="GO" id="GO:0098542">
    <property type="term" value="P:defense response to other organism"/>
    <property type="evidence" value="ECO:0007669"/>
    <property type="project" value="UniProtKB-ARBA"/>
</dbReference>
<keyword evidence="5" id="KW-0611">Plant defense</keyword>
<keyword evidence="3 6" id="KW-0732">Signal</keyword>
<evidence type="ECO:0000256" key="1">
    <source>
        <dbReference type="ARBA" id="ARBA00003143"/>
    </source>
</evidence>
<dbReference type="PROSITE" id="PS01010">
    <property type="entry name" value="CRISP_2"/>
    <property type="match status" value="1"/>
</dbReference>